<protein>
    <submittedName>
        <fullName evidence="7">Phospholipase D</fullName>
    </submittedName>
</protein>
<name>A0A9W6NKA1_9ACTN</name>
<keyword evidence="2" id="KW-0677">Repeat</keyword>
<evidence type="ECO:0000313" key="8">
    <source>
        <dbReference type="Proteomes" id="UP001143480"/>
    </source>
</evidence>
<accession>A0A9W6NKA1</accession>
<dbReference type="InterPro" id="IPR025202">
    <property type="entry name" value="PLD-like_dom"/>
</dbReference>
<feature type="domain" description="PLD phosphodiesterase" evidence="6">
    <location>
        <begin position="380"/>
        <end position="407"/>
    </location>
</feature>
<keyword evidence="4" id="KW-0443">Lipid metabolism</keyword>
<dbReference type="Proteomes" id="UP001143480">
    <property type="component" value="Unassembled WGS sequence"/>
</dbReference>
<dbReference type="GO" id="GO:0009395">
    <property type="term" value="P:phospholipid catabolic process"/>
    <property type="evidence" value="ECO:0007669"/>
    <property type="project" value="TreeGrafter"/>
</dbReference>
<evidence type="ECO:0000313" key="7">
    <source>
        <dbReference type="EMBL" id="GLK99862.1"/>
    </source>
</evidence>
<evidence type="ECO:0000256" key="4">
    <source>
        <dbReference type="ARBA" id="ARBA00023098"/>
    </source>
</evidence>
<feature type="region of interest" description="Disordered" evidence="5">
    <location>
        <begin position="484"/>
        <end position="506"/>
    </location>
</feature>
<dbReference type="CDD" id="cd09105">
    <property type="entry name" value="PLDc_vPLD1_2_like_2"/>
    <property type="match status" value="1"/>
</dbReference>
<comment type="catalytic activity">
    <reaction evidence="1">
        <text>a 1,2-diacyl-sn-glycero-3-phosphocholine + H2O = a 1,2-diacyl-sn-glycero-3-phosphate + choline + H(+)</text>
        <dbReference type="Rhea" id="RHEA:14445"/>
        <dbReference type="ChEBI" id="CHEBI:15354"/>
        <dbReference type="ChEBI" id="CHEBI:15377"/>
        <dbReference type="ChEBI" id="CHEBI:15378"/>
        <dbReference type="ChEBI" id="CHEBI:57643"/>
        <dbReference type="ChEBI" id="CHEBI:58608"/>
        <dbReference type="EC" id="3.1.4.4"/>
    </reaction>
</comment>
<reference evidence="7" key="1">
    <citation type="journal article" date="2014" name="Int. J. Syst. Evol. Microbiol.">
        <title>Complete genome sequence of Corynebacterium casei LMG S-19264T (=DSM 44701T), isolated from a smear-ripened cheese.</title>
        <authorList>
            <consortium name="US DOE Joint Genome Institute (JGI-PGF)"/>
            <person name="Walter F."/>
            <person name="Albersmeier A."/>
            <person name="Kalinowski J."/>
            <person name="Ruckert C."/>
        </authorList>
    </citation>
    <scope>NUCLEOTIDE SEQUENCE</scope>
    <source>
        <strain evidence="7">VKM Ac-1321</strain>
    </source>
</reference>
<evidence type="ECO:0000256" key="1">
    <source>
        <dbReference type="ARBA" id="ARBA00000798"/>
    </source>
</evidence>
<sequence>MPGGSDAGEDMCAEAWMLTAGERDNPYTHLPAWSRGNQVTVHVHGAAYFQRLVEVVSGMAPGDLLMFTDWRGDPDQRLGADGPTVAELLTSAADRGVRIRGLVWRSHLDPLVRTAEENRNLAEQLAGPGLHVLLDQRVRYFGSHHQKFVVARHRGRPERDVAFAGGIDLCHSRRDDAQHTGDPQTVAMAEAYGARPPWHDVELELRGPVVAVLEQCFRERWGDPTKLRQGNLLAMLRDRLTGRPARPDPLPPVVPAPSACGPHTVQVLRTYPVKRRPYPFAPDGERSIARGYVKAIHRARRLIYLEDQYMWSTGIASLLASALRANRGLHLVVVVPGHPDVDGRLSLPPNIIGRQQAIAVCRQADPTRVHVFELENHAGTPVYVHAKVCVIDDVWATVGSDNFNRRSWTHDSELSCAVIDSRSDARPPHDPAGLGDSARVFARDLRLTLMREHLDRDPAGGGDEDLLDPARAVRALETAADALDSWHAGGRRGPRPPGRLRRHDPPPLSALTRVWAGLPYKLFYDPDGRPSHMRREGRW</sequence>
<dbReference type="SMART" id="SM00155">
    <property type="entry name" value="PLDc"/>
    <property type="match status" value="2"/>
</dbReference>
<feature type="compositionally biased region" description="Basic residues" evidence="5">
    <location>
        <begin position="489"/>
        <end position="502"/>
    </location>
</feature>
<dbReference type="PANTHER" id="PTHR18896:SF76">
    <property type="entry name" value="PHOSPHOLIPASE"/>
    <property type="match status" value="1"/>
</dbReference>
<dbReference type="PANTHER" id="PTHR18896">
    <property type="entry name" value="PHOSPHOLIPASE D"/>
    <property type="match status" value="1"/>
</dbReference>
<keyword evidence="3" id="KW-0378">Hydrolase</keyword>
<gene>
    <name evidence="7" type="ORF">GCM10017581_016030</name>
</gene>
<dbReference type="EMBL" id="BSFP01000005">
    <property type="protein sequence ID" value="GLK99862.1"/>
    <property type="molecule type" value="Genomic_DNA"/>
</dbReference>
<dbReference type="PROSITE" id="PS50035">
    <property type="entry name" value="PLD"/>
    <property type="match status" value="1"/>
</dbReference>
<proteinExistence type="predicted"/>
<evidence type="ECO:0000259" key="6">
    <source>
        <dbReference type="PROSITE" id="PS50035"/>
    </source>
</evidence>
<comment type="caution">
    <text evidence="7">The sequence shown here is derived from an EMBL/GenBank/DDBJ whole genome shotgun (WGS) entry which is preliminary data.</text>
</comment>
<dbReference type="Pfam" id="PF13091">
    <property type="entry name" value="PLDc_2"/>
    <property type="match status" value="1"/>
</dbReference>
<dbReference type="AlphaFoldDB" id="A0A9W6NKA1"/>
<evidence type="ECO:0000256" key="2">
    <source>
        <dbReference type="ARBA" id="ARBA00022737"/>
    </source>
</evidence>
<dbReference type="InterPro" id="IPR015679">
    <property type="entry name" value="PLipase_D_fam"/>
</dbReference>
<keyword evidence="8" id="KW-1185">Reference proteome</keyword>
<reference evidence="7" key="2">
    <citation type="submission" date="2023-01" db="EMBL/GenBank/DDBJ databases">
        <authorList>
            <person name="Sun Q."/>
            <person name="Evtushenko L."/>
        </authorList>
    </citation>
    <scope>NUCLEOTIDE SEQUENCE</scope>
    <source>
        <strain evidence="7">VKM Ac-1321</strain>
    </source>
</reference>
<dbReference type="Gene3D" id="3.30.870.10">
    <property type="entry name" value="Endonuclease Chain A"/>
    <property type="match status" value="2"/>
</dbReference>
<dbReference type="InterPro" id="IPR001736">
    <property type="entry name" value="PLipase_D/transphosphatidylase"/>
</dbReference>
<organism evidence="7 8">
    <name type="scientific">Dactylosporangium matsuzakiense</name>
    <dbReference type="NCBI Taxonomy" id="53360"/>
    <lineage>
        <taxon>Bacteria</taxon>
        <taxon>Bacillati</taxon>
        <taxon>Actinomycetota</taxon>
        <taxon>Actinomycetes</taxon>
        <taxon>Micromonosporales</taxon>
        <taxon>Micromonosporaceae</taxon>
        <taxon>Dactylosporangium</taxon>
    </lineage>
</organism>
<dbReference type="GO" id="GO:0004630">
    <property type="term" value="F:phospholipase D activity"/>
    <property type="evidence" value="ECO:0007669"/>
    <property type="project" value="UniProtKB-EC"/>
</dbReference>
<dbReference type="SUPFAM" id="SSF56024">
    <property type="entry name" value="Phospholipase D/nuclease"/>
    <property type="match status" value="2"/>
</dbReference>
<evidence type="ECO:0000256" key="5">
    <source>
        <dbReference type="SAM" id="MobiDB-lite"/>
    </source>
</evidence>
<evidence type="ECO:0000256" key="3">
    <source>
        <dbReference type="ARBA" id="ARBA00022801"/>
    </source>
</evidence>